<dbReference type="InterPro" id="IPR023210">
    <property type="entry name" value="NADP_OxRdtase_dom"/>
</dbReference>
<feature type="domain" description="NADP-dependent oxidoreductase" evidence="4">
    <location>
        <begin position="11"/>
        <end position="182"/>
    </location>
</feature>
<evidence type="ECO:0000256" key="3">
    <source>
        <dbReference type="ARBA" id="ARBA00023002"/>
    </source>
</evidence>
<dbReference type="PANTHER" id="PTHR43827">
    <property type="entry name" value="2,5-DIKETO-D-GLUCONIC ACID REDUCTASE"/>
    <property type="match status" value="1"/>
</dbReference>
<gene>
    <name evidence="5" type="ORF">C5471_16265</name>
</gene>
<sequence length="275" mass="31933">MNLTTAKLILGTEHIQKNKLNSILDSAWNIGYRYFDTATGYANNLHIAKALSHYPRYQFFINVKISLNQLSYDPLEIVIEKILQDYMTDYLDSVLIHSPKSVDHLTELRNLNELKRKGIINYIGVSNYTVHHLSEIYHAGLRIDAIQSEIHPYLQELELIAFCKMNGISIMAHTPFAQGRVFIDERIKELSLIYKTNEAGIVLSWFHNNGIIPIFSSNSDIHLRENFMNHAIKNNSLNSFDISYLNLDLRLCNDKSWAEFEKLPQDIHIDFLRHK</sequence>
<dbReference type="RefSeq" id="WP_133816092.1">
    <property type="nucleotide sequence ID" value="NZ_CAWPIF010000037.1"/>
</dbReference>
<name>A0ABX0GJ10_9GAMM</name>
<dbReference type="PRINTS" id="PR00069">
    <property type="entry name" value="ALDKETRDTASE"/>
</dbReference>
<evidence type="ECO:0000256" key="1">
    <source>
        <dbReference type="ARBA" id="ARBA00007905"/>
    </source>
</evidence>
<keyword evidence="6" id="KW-1185">Reference proteome</keyword>
<accession>A0ABX0GJ10</accession>
<evidence type="ECO:0000259" key="4">
    <source>
        <dbReference type="Pfam" id="PF00248"/>
    </source>
</evidence>
<dbReference type="Gene3D" id="3.20.20.100">
    <property type="entry name" value="NADP-dependent oxidoreductase domain"/>
    <property type="match status" value="1"/>
</dbReference>
<comment type="similarity">
    <text evidence="1">Belongs to the aldo/keto reductase family.</text>
</comment>
<reference evidence="5 6" key="1">
    <citation type="submission" date="2018-02" db="EMBL/GenBank/DDBJ databases">
        <authorList>
            <person name="Machado R.A."/>
        </authorList>
    </citation>
    <scope>NUCLEOTIDE SEQUENCE [LARGE SCALE GENOMIC DNA]</scope>
    <source>
        <strain evidence="5 6">T327</strain>
    </source>
</reference>
<dbReference type="PIRSF" id="PIRSF000097">
    <property type="entry name" value="AKR"/>
    <property type="match status" value="1"/>
</dbReference>
<evidence type="ECO:0000256" key="2">
    <source>
        <dbReference type="ARBA" id="ARBA00022857"/>
    </source>
</evidence>
<keyword evidence="3" id="KW-0560">Oxidoreductase</keyword>
<dbReference type="Pfam" id="PF00248">
    <property type="entry name" value="Aldo_ket_red"/>
    <property type="match status" value="1"/>
</dbReference>
<proteinExistence type="inferred from homology"/>
<evidence type="ECO:0000313" key="5">
    <source>
        <dbReference type="EMBL" id="NHB89162.1"/>
    </source>
</evidence>
<organism evidence="5 6">
    <name type="scientific">Photorhabdus tasmaniensis</name>
    <dbReference type="NCBI Taxonomy" id="1004159"/>
    <lineage>
        <taxon>Bacteria</taxon>
        <taxon>Pseudomonadati</taxon>
        <taxon>Pseudomonadota</taxon>
        <taxon>Gammaproteobacteria</taxon>
        <taxon>Enterobacterales</taxon>
        <taxon>Morganellaceae</taxon>
        <taxon>Photorhabdus</taxon>
    </lineage>
</organism>
<dbReference type="EMBL" id="PUJU01000037">
    <property type="protein sequence ID" value="NHB89162.1"/>
    <property type="molecule type" value="Genomic_DNA"/>
</dbReference>
<evidence type="ECO:0000313" key="6">
    <source>
        <dbReference type="Proteomes" id="UP000697802"/>
    </source>
</evidence>
<dbReference type="InterPro" id="IPR020471">
    <property type="entry name" value="AKR"/>
</dbReference>
<dbReference type="Proteomes" id="UP000697802">
    <property type="component" value="Unassembled WGS sequence"/>
</dbReference>
<dbReference type="PANTHER" id="PTHR43827:SF3">
    <property type="entry name" value="NADP-DEPENDENT OXIDOREDUCTASE DOMAIN-CONTAINING PROTEIN"/>
    <property type="match status" value="1"/>
</dbReference>
<protein>
    <recommendedName>
        <fullName evidence="4">NADP-dependent oxidoreductase domain-containing protein</fullName>
    </recommendedName>
</protein>
<keyword evidence="2" id="KW-0521">NADP</keyword>
<comment type="caution">
    <text evidence="5">The sequence shown here is derived from an EMBL/GenBank/DDBJ whole genome shotgun (WGS) entry which is preliminary data.</text>
</comment>
<dbReference type="SUPFAM" id="SSF51430">
    <property type="entry name" value="NAD(P)-linked oxidoreductase"/>
    <property type="match status" value="1"/>
</dbReference>
<dbReference type="InterPro" id="IPR036812">
    <property type="entry name" value="NAD(P)_OxRdtase_dom_sf"/>
</dbReference>